<dbReference type="AlphaFoldDB" id="A0A0F9TVR6"/>
<keyword evidence="1" id="KW-0472">Membrane</keyword>
<organism evidence="2">
    <name type="scientific">marine sediment metagenome</name>
    <dbReference type="NCBI Taxonomy" id="412755"/>
    <lineage>
        <taxon>unclassified sequences</taxon>
        <taxon>metagenomes</taxon>
        <taxon>ecological metagenomes</taxon>
    </lineage>
</organism>
<evidence type="ECO:0000256" key="1">
    <source>
        <dbReference type="SAM" id="Phobius"/>
    </source>
</evidence>
<protein>
    <recommendedName>
        <fullName evidence="3">Invasion protein</fullName>
    </recommendedName>
</protein>
<gene>
    <name evidence="2" type="ORF">LCGC14_0682890</name>
</gene>
<dbReference type="Pfam" id="PF04247">
    <property type="entry name" value="SirB"/>
    <property type="match status" value="1"/>
</dbReference>
<dbReference type="PANTHER" id="PTHR39594:SF1">
    <property type="entry name" value="PROTEIN YCHQ"/>
    <property type="match status" value="1"/>
</dbReference>
<evidence type="ECO:0000313" key="2">
    <source>
        <dbReference type="EMBL" id="KKN45443.1"/>
    </source>
</evidence>
<dbReference type="InterPro" id="IPR007360">
    <property type="entry name" value="SirB"/>
</dbReference>
<keyword evidence="1" id="KW-1133">Transmembrane helix</keyword>
<feature type="transmembrane region" description="Helical" evidence="1">
    <location>
        <begin position="6"/>
        <end position="28"/>
    </location>
</feature>
<proteinExistence type="predicted"/>
<accession>A0A0F9TVR6</accession>
<dbReference type="GO" id="GO:0005886">
    <property type="term" value="C:plasma membrane"/>
    <property type="evidence" value="ECO:0007669"/>
    <property type="project" value="TreeGrafter"/>
</dbReference>
<dbReference type="EMBL" id="LAZR01001389">
    <property type="protein sequence ID" value="KKN45443.1"/>
    <property type="molecule type" value="Genomic_DNA"/>
</dbReference>
<keyword evidence="1" id="KW-0812">Transmembrane</keyword>
<reference evidence="2" key="1">
    <citation type="journal article" date="2015" name="Nature">
        <title>Complex archaea that bridge the gap between prokaryotes and eukaryotes.</title>
        <authorList>
            <person name="Spang A."/>
            <person name="Saw J.H."/>
            <person name="Jorgensen S.L."/>
            <person name="Zaremba-Niedzwiedzka K."/>
            <person name="Martijn J."/>
            <person name="Lind A.E."/>
            <person name="van Eijk R."/>
            <person name="Schleper C."/>
            <person name="Guy L."/>
            <person name="Ettema T.J."/>
        </authorList>
    </citation>
    <scope>NUCLEOTIDE SEQUENCE</scope>
</reference>
<evidence type="ECO:0008006" key="3">
    <source>
        <dbReference type="Google" id="ProtNLM"/>
    </source>
</evidence>
<name>A0A0F9TVR6_9ZZZZ</name>
<feature type="transmembrane region" description="Helical" evidence="1">
    <location>
        <begin position="49"/>
        <end position="66"/>
    </location>
</feature>
<feature type="transmembrane region" description="Helical" evidence="1">
    <location>
        <begin position="72"/>
        <end position="91"/>
    </location>
</feature>
<dbReference type="PANTHER" id="PTHR39594">
    <property type="entry name" value="PROTEIN YCHQ"/>
    <property type="match status" value="1"/>
</dbReference>
<comment type="caution">
    <text evidence="2">The sequence shown here is derived from an EMBL/GenBank/DDBJ whole genome shotgun (WGS) entry which is preliminary data.</text>
</comment>
<feature type="transmembrane region" description="Helical" evidence="1">
    <location>
        <begin position="98"/>
        <end position="119"/>
    </location>
</feature>
<dbReference type="PIRSF" id="PIRSF005610">
    <property type="entry name" value="SirB"/>
    <property type="match status" value="1"/>
</dbReference>
<sequence length="125" mass="13963">MSTYVILKHLHMTTAYLTVILFTLRLVLDAVGRPGWRQTPLRWIPHANDTVLLIAAISLLFVGGWNPLDQGWLMAKILLLLGYIAAGLFALKLTVARPVRIIAAVLALFQVSFIFHLAMTKPVLF</sequence>